<evidence type="ECO:0000259" key="7">
    <source>
        <dbReference type="PROSITE" id="PS51471"/>
    </source>
</evidence>
<evidence type="ECO:0000256" key="2">
    <source>
        <dbReference type="ARBA" id="ARBA00022723"/>
    </source>
</evidence>
<evidence type="ECO:0000256" key="6">
    <source>
        <dbReference type="PROSITE-ProRule" id="PRU00023"/>
    </source>
</evidence>
<dbReference type="SUPFAM" id="SSF48403">
    <property type="entry name" value="Ankyrin repeat"/>
    <property type="match status" value="1"/>
</dbReference>
<dbReference type="OrthoDB" id="539213at2759"/>
<dbReference type="GO" id="GO:0031418">
    <property type="term" value="F:L-ascorbic acid binding"/>
    <property type="evidence" value="ECO:0007669"/>
    <property type="project" value="InterPro"/>
</dbReference>
<dbReference type="SMART" id="SM00702">
    <property type="entry name" value="P4Hc"/>
    <property type="match status" value="1"/>
</dbReference>
<dbReference type="GO" id="GO:0016705">
    <property type="term" value="F:oxidoreductase activity, acting on paired donors, with incorporation or reduction of molecular oxygen"/>
    <property type="evidence" value="ECO:0007669"/>
    <property type="project" value="InterPro"/>
</dbReference>
<dbReference type="EMBL" id="CAMXCT030001147">
    <property type="protein sequence ID" value="CAL4774532.1"/>
    <property type="molecule type" value="Genomic_DNA"/>
</dbReference>
<keyword evidence="11" id="KW-1185">Reference proteome</keyword>
<comment type="cofactor">
    <cofactor evidence="1">
        <name>L-ascorbate</name>
        <dbReference type="ChEBI" id="CHEBI:38290"/>
    </cofactor>
</comment>
<evidence type="ECO:0000313" key="11">
    <source>
        <dbReference type="Proteomes" id="UP001152797"/>
    </source>
</evidence>
<dbReference type="InterPro" id="IPR044862">
    <property type="entry name" value="Pro_4_hyd_alph_FE2OG_OXY"/>
</dbReference>
<dbReference type="Gene3D" id="1.25.40.20">
    <property type="entry name" value="Ankyrin repeat-containing domain"/>
    <property type="match status" value="1"/>
</dbReference>
<keyword evidence="4" id="KW-0560">Oxidoreductase</keyword>
<gene>
    <name evidence="8" type="ORF">C1SCF055_LOCUS14511</name>
</gene>
<evidence type="ECO:0000256" key="1">
    <source>
        <dbReference type="ARBA" id="ARBA00001961"/>
    </source>
</evidence>
<keyword evidence="10" id="KW-0804">Transcription</keyword>
<name>A0A9P1C990_9DINO</name>
<reference evidence="9" key="2">
    <citation type="submission" date="2024-04" db="EMBL/GenBank/DDBJ databases">
        <authorList>
            <person name="Chen Y."/>
            <person name="Shah S."/>
            <person name="Dougan E. K."/>
            <person name="Thang M."/>
            <person name="Chan C."/>
        </authorList>
    </citation>
    <scope>NUCLEOTIDE SEQUENCE [LARGE SCALE GENOMIC DNA]</scope>
</reference>
<keyword evidence="3" id="KW-0223">Dioxygenase</keyword>
<feature type="domain" description="Fe2OG dioxygenase" evidence="7">
    <location>
        <begin position="531"/>
        <end position="635"/>
    </location>
</feature>
<dbReference type="InterPro" id="IPR052391">
    <property type="entry name" value="E3_Ligase-Neurotoxin"/>
</dbReference>
<dbReference type="GO" id="GO:0005506">
    <property type="term" value="F:iron ion binding"/>
    <property type="evidence" value="ECO:0007669"/>
    <property type="project" value="InterPro"/>
</dbReference>
<dbReference type="EMBL" id="CAMXCT020001147">
    <property type="protein sequence ID" value="CAL1140595.1"/>
    <property type="molecule type" value="Genomic_DNA"/>
</dbReference>
<dbReference type="GO" id="GO:0000428">
    <property type="term" value="C:DNA-directed RNA polymerase complex"/>
    <property type="evidence" value="ECO:0007669"/>
    <property type="project" value="UniProtKB-KW"/>
</dbReference>
<evidence type="ECO:0000313" key="9">
    <source>
        <dbReference type="EMBL" id="CAL1140595.1"/>
    </source>
</evidence>
<evidence type="ECO:0000256" key="5">
    <source>
        <dbReference type="ARBA" id="ARBA00023004"/>
    </source>
</evidence>
<protein>
    <submittedName>
        <fullName evidence="10">DNA-directed RNA polymerase</fullName>
    </submittedName>
</protein>
<dbReference type="Gene3D" id="2.60.120.620">
    <property type="entry name" value="q2cbj1_9rhob like domain"/>
    <property type="match status" value="1"/>
</dbReference>
<evidence type="ECO:0000256" key="4">
    <source>
        <dbReference type="ARBA" id="ARBA00023002"/>
    </source>
</evidence>
<dbReference type="AlphaFoldDB" id="A0A9P1C990"/>
<proteinExistence type="predicted"/>
<dbReference type="PANTHER" id="PTHR24133">
    <property type="entry name" value="ANKYRIN DOMAIN-CONTAINING"/>
    <property type="match status" value="1"/>
</dbReference>
<keyword evidence="6" id="KW-0040">ANK repeat</keyword>
<organism evidence="8">
    <name type="scientific">Cladocopium goreaui</name>
    <dbReference type="NCBI Taxonomy" id="2562237"/>
    <lineage>
        <taxon>Eukaryota</taxon>
        <taxon>Sar</taxon>
        <taxon>Alveolata</taxon>
        <taxon>Dinophyceae</taxon>
        <taxon>Suessiales</taxon>
        <taxon>Symbiodiniaceae</taxon>
        <taxon>Cladocopium</taxon>
    </lineage>
</organism>
<evidence type="ECO:0000256" key="3">
    <source>
        <dbReference type="ARBA" id="ARBA00022964"/>
    </source>
</evidence>
<dbReference type="PANTHER" id="PTHR24133:SF40">
    <property type="entry name" value="ANKYRIN REPEAT DOMAIN 44"/>
    <property type="match status" value="1"/>
</dbReference>
<keyword evidence="2" id="KW-0479">Metal-binding</keyword>
<dbReference type="InterPro" id="IPR005123">
    <property type="entry name" value="Oxoglu/Fe-dep_dioxygenase_dom"/>
</dbReference>
<accession>A0A9P1C990</accession>
<dbReference type="PROSITE" id="PS51471">
    <property type="entry name" value="FE2OG_OXY"/>
    <property type="match status" value="1"/>
</dbReference>
<keyword evidence="5" id="KW-0408">Iron</keyword>
<dbReference type="Pfam" id="PF12796">
    <property type="entry name" value="Ank_2"/>
    <property type="match status" value="1"/>
</dbReference>
<dbReference type="EMBL" id="CAMXCT010001147">
    <property type="protein sequence ID" value="CAI3987220.1"/>
    <property type="molecule type" value="Genomic_DNA"/>
</dbReference>
<dbReference type="InterPro" id="IPR006620">
    <property type="entry name" value="Pro_4_hyd_alph"/>
</dbReference>
<comment type="caution">
    <text evidence="8">The sequence shown here is derived from an EMBL/GenBank/DDBJ whole genome shotgun (WGS) entry which is preliminary data.</text>
</comment>
<evidence type="ECO:0000313" key="10">
    <source>
        <dbReference type="EMBL" id="CAL4774532.1"/>
    </source>
</evidence>
<dbReference type="PROSITE" id="PS50297">
    <property type="entry name" value="ANK_REP_REGION"/>
    <property type="match status" value="1"/>
</dbReference>
<reference evidence="8" key="1">
    <citation type="submission" date="2022-10" db="EMBL/GenBank/DDBJ databases">
        <authorList>
            <person name="Chen Y."/>
            <person name="Dougan E. K."/>
            <person name="Chan C."/>
            <person name="Rhodes N."/>
            <person name="Thang M."/>
        </authorList>
    </citation>
    <scope>NUCLEOTIDE SEQUENCE</scope>
</reference>
<dbReference type="PROSITE" id="PS50088">
    <property type="entry name" value="ANK_REPEAT"/>
    <property type="match status" value="1"/>
</dbReference>
<dbReference type="SMART" id="SM00248">
    <property type="entry name" value="ANK"/>
    <property type="match status" value="3"/>
</dbReference>
<sequence length="635" mass="71033">MTDAEAESLFLAIDQGEVQQFGISRLASLELNDLHRAPWCFGGSSLCTTLLDFAAWRGRDSFVCALMTAGADPSQGEVDMSVWEKLPRAYAAWLARAAVRLRKHVPEDATCVCGKKALAFFSPCSHVCCASCPWRQFQNFNFGRLPELICPRCNLTFEDHTMEFLAQRRGIIRCDRAPPWISQSNCQSCHSCGCVNAAQATQCINCGWTPSEPRVGWKIGWKSWKFWKFSCFDWLRPSRPGHLATCFAPLRPSWDPWLRQRKVQSLERWKELPEDLEEQDLPAKQKGKRAGAFRALSPHEVAWEKLGLSRATRLERLRVAAEVGDARRLSALLEAGVDVDAVNEYGQSPLFLAAVEGHLEAIQVLLSWGADASLPCHGGVTAYDASAASTANSSSRRAVCRLLKNWKSWKTWKWSCCGSVDGACVFPLRQGSPVALPLPSEQKALGACYVDGAFHESFLKWLEDLWTTLPQAPFSEADAPEDRRAKGRGTDRSRLATAPRRSYFFDALKIISQQLFGALALCRTSCTCVEAMPQMRFLHYEKDGFLAPHTDLSRRDWRTGRRTTHTFILYLKDPARDIADGAHGGGETVLLESLKGDDLAKVTPIRGRLFVFPHDCPHKALPVEQTKLLLRGEMR</sequence>
<feature type="repeat" description="ANK" evidence="6">
    <location>
        <begin position="345"/>
        <end position="377"/>
    </location>
</feature>
<evidence type="ECO:0000313" key="8">
    <source>
        <dbReference type="EMBL" id="CAI3987220.1"/>
    </source>
</evidence>
<dbReference type="InterPro" id="IPR036770">
    <property type="entry name" value="Ankyrin_rpt-contain_sf"/>
</dbReference>
<dbReference type="GO" id="GO:0051213">
    <property type="term" value="F:dioxygenase activity"/>
    <property type="evidence" value="ECO:0007669"/>
    <property type="project" value="UniProtKB-KW"/>
</dbReference>
<dbReference type="Pfam" id="PF13640">
    <property type="entry name" value="2OG-FeII_Oxy_3"/>
    <property type="match status" value="1"/>
</dbReference>
<dbReference type="InterPro" id="IPR002110">
    <property type="entry name" value="Ankyrin_rpt"/>
</dbReference>
<dbReference type="Proteomes" id="UP001152797">
    <property type="component" value="Unassembled WGS sequence"/>
</dbReference>
<keyword evidence="10" id="KW-0240">DNA-directed RNA polymerase</keyword>